<gene>
    <name evidence="1" type="ORF">PCAMFM013_S002g000551</name>
</gene>
<sequence length="398" mass="45576">MLRCRKMLLRLLHIFWKKVPEYSSVICLGERVLQKIYQHLSLVDQVCLSLSCKELFGLFGTIVKHKDLEFPRLLRIKNPILCVNSQDVLRNQLLLRLQNHRWAYCAKCLKLHPRTEFTRHLLRQPALERFCTYYAGIVDVRPCISLTIRGRDQLVRILKSPAKPAKTKLGPLEYDFDDGGRPSLGHVCLFSTRSGYDVRVALVLFVKETGQLCVAARHTISFSSSDAHLTAEPTFACPHQDLLSLVPENQAAKDPHMYQTLISSKVHQDLLSLVPGKVVSKACPMCQTLITKYALSDDMNRAIFWVVRNPGSCEWPADRPWLDQCRLTGACFLHNEKYWYRSQNLREITQCVHGQWGRDYCLEQERRLLQHQREASRTADEGIQIAGAIPALVLAALC</sequence>
<dbReference type="EMBL" id="HG793135">
    <property type="protein sequence ID" value="CRL18681.1"/>
    <property type="molecule type" value="Genomic_DNA"/>
</dbReference>
<reference evidence="1 2" key="1">
    <citation type="journal article" date="2014" name="Nat. Commun.">
        <title>Multiple recent horizontal transfers of a large genomic region in cheese making fungi.</title>
        <authorList>
            <person name="Cheeseman K."/>
            <person name="Ropars J."/>
            <person name="Renault P."/>
            <person name="Dupont J."/>
            <person name="Gouzy J."/>
            <person name="Branca A."/>
            <person name="Abraham A.L."/>
            <person name="Ceppi M."/>
            <person name="Conseiller E."/>
            <person name="Debuchy R."/>
            <person name="Malagnac F."/>
            <person name="Goarin A."/>
            <person name="Silar P."/>
            <person name="Lacoste S."/>
            <person name="Sallet E."/>
            <person name="Bensimon A."/>
            <person name="Giraud T."/>
            <person name="Brygoo Y."/>
        </authorList>
    </citation>
    <scope>NUCLEOTIDE SEQUENCE [LARGE SCALE GENOMIC DNA]</scope>
    <source>
        <strain evidence="2">FM 013</strain>
    </source>
</reference>
<name>A0A0G4NX99_PENC3</name>
<dbReference type="Proteomes" id="UP000053732">
    <property type="component" value="Unassembled WGS sequence"/>
</dbReference>
<proteinExistence type="predicted"/>
<evidence type="ECO:0000313" key="2">
    <source>
        <dbReference type="Proteomes" id="UP000053732"/>
    </source>
</evidence>
<dbReference type="AlphaFoldDB" id="A0A0G4NX99"/>
<accession>A0A0G4NX99</accession>
<protein>
    <submittedName>
        <fullName evidence="1">Str. FM013</fullName>
    </submittedName>
</protein>
<organism evidence="1 2">
    <name type="scientific">Penicillium camemberti (strain FM 013)</name>
    <dbReference type="NCBI Taxonomy" id="1429867"/>
    <lineage>
        <taxon>Eukaryota</taxon>
        <taxon>Fungi</taxon>
        <taxon>Dikarya</taxon>
        <taxon>Ascomycota</taxon>
        <taxon>Pezizomycotina</taxon>
        <taxon>Eurotiomycetes</taxon>
        <taxon>Eurotiomycetidae</taxon>
        <taxon>Eurotiales</taxon>
        <taxon>Aspergillaceae</taxon>
        <taxon>Penicillium</taxon>
    </lineage>
</organism>
<evidence type="ECO:0000313" key="1">
    <source>
        <dbReference type="EMBL" id="CRL18681.1"/>
    </source>
</evidence>
<keyword evidence="2" id="KW-1185">Reference proteome</keyword>